<name>A0A4C1W689_EUMVA</name>
<proteinExistence type="predicted"/>
<organism evidence="2 3">
    <name type="scientific">Eumeta variegata</name>
    <name type="common">Bagworm moth</name>
    <name type="synonym">Eumeta japonica</name>
    <dbReference type="NCBI Taxonomy" id="151549"/>
    <lineage>
        <taxon>Eukaryota</taxon>
        <taxon>Metazoa</taxon>
        <taxon>Ecdysozoa</taxon>
        <taxon>Arthropoda</taxon>
        <taxon>Hexapoda</taxon>
        <taxon>Insecta</taxon>
        <taxon>Pterygota</taxon>
        <taxon>Neoptera</taxon>
        <taxon>Endopterygota</taxon>
        <taxon>Lepidoptera</taxon>
        <taxon>Glossata</taxon>
        <taxon>Ditrysia</taxon>
        <taxon>Tineoidea</taxon>
        <taxon>Psychidae</taxon>
        <taxon>Oiketicinae</taxon>
        <taxon>Eumeta</taxon>
    </lineage>
</organism>
<evidence type="ECO:0000256" key="1">
    <source>
        <dbReference type="SAM" id="MobiDB-lite"/>
    </source>
</evidence>
<gene>
    <name evidence="2" type="ORF">EVAR_21737_1</name>
</gene>
<feature type="compositionally biased region" description="Polar residues" evidence="1">
    <location>
        <begin position="60"/>
        <end position="73"/>
    </location>
</feature>
<evidence type="ECO:0000313" key="2">
    <source>
        <dbReference type="EMBL" id="GBP46581.1"/>
    </source>
</evidence>
<feature type="region of interest" description="Disordered" evidence="1">
    <location>
        <begin position="59"/>
        <end position="84"/>
    </location>
</feature>
<evidence type="ECO:0000313" key="3">
    <source>
        <dbReference type="Proteomes" id="UP000299102"/>
    </source>
</evidence>
<dbReference type="EMBL" id="BGZK01000486">
    <property type="protein sequence ID" value="GBP46581.1"/>
    <property type="molecule type" value="Genomic_DNA"/>
</dbReference>
<dbReference type="AlphaFoldDB" id="A0A4C1W689"/>
<accession>A0A4C1W689</accession>
<keyword evidence="3" id="KW-1185">Reference proteome</keyword>
<reference evidence="2 3" key="1">
    <citation type="journal article" date="2019" name="Commun. Biol.">
        <title>The bagworm genome reveals a unique fibroin gene that provides high tensile strength.</title>
        <authorList>
            <person name="Kono N."/>
            <person name="Nakamura H."/>
            <person name="Ohtoshi R."/>
            <person name="Tomita M."/>
            <person name="Numata K."/>
            <person name="Arakawa K."/>
        </authorList>
    </citation>
    <scope>NUCLEOTIDE SEQUENCE [LARGE SCALE GENOMIC DNA]</scope>
</reference>
<comment type="caution">
    <text evidence="2">The sequence shown here is derived from an EMBL/GenBank/DDBJ whole genome shotgun (WGS) entry which is preliminary data.</text>
</comment>
<protein>
    <submittedName>
        <fullName evidence="2">Uncharacterized protein</fullName>
    </submittedName>
</protein>
<sequence length="104" mass="11425">MAGISGISETFSETRAGAGDALFYFWEFLEFKLKAKIDASMQTLESHVGLKASAERLHPWTSTVDPQQRTQVATGPRAARPCTPRTQSVIRVTEIANALCVRDV</sequence>
<dbReference type="Proteomes" id="UP000299102">
    <property type="component" value="Unassembled WGS sequence"/>
</dbReference>